<sequence>MIKQTGIWFWPLVMAVLSAAGLLSALLADGVWDWVSVLTLGAVSATALYFSLGRSRPRRA</sequence>
<keyword evidence="1" id="KW-1133">Transmembrane helix</keyword>
<comment type="caution">
    <text evidence="2">The sequence shown here is derived from an EMBL/GenBank/DDBJ whole genome shotgun (WGS) entry which is preliminary data.</text>
</comment>
<dbReference type="EMBL" id="LAZR01000025">
    <property type="protein sequence ID" value="KKO03850.1"/>
    <property type="molecule type" value="Genomic_DNA"/>
</dbReference>
<organism evidence="2">
    <name type="scientific">marine sediment metagenome</name>
    <dbReference type="NCBI Taxonomy" id="412755"/>
    <lineage>
        <taxon>unclassified sequences</taxon>
        <taxon>metagenomes</taxon>
        <taxon>ecological metagenomes</taxon>
    </lineage>
</organism>
<evidence type="ECO:0000313" key="2">
    <source>
        <dbReference type="EMBL" id="KKO03850.1"/>
    </source>
</evidence>
<reference evidence="2" key="1">
    <citation type="journal article" date="2015" name="Nature">
        <title>Complex archaea that bridge the gap between prokaryotes and eukaryotes.</title>
        <authorList>
            <person name="Spang A."/>
            <person name="Saw J.H."/>
            <person name="Jorgensen S.L."/>
            <person name="Zaremba-Niedzwiedzka K."/>
            <person name="Martijn J."/>
            <person name="Lind A.E."/>
            <person name="van Eijk R."/>
            <person name="Schleper C."/>
            <person name="Guy L."/>
            <person name="Ettema T.J."/>
        </authorList>
    </citation>
    <scope>NUCLEOTIDE SEQUENCE</scope>
</reference>
<gene>
    <name evidence="2" type="ORF">LCGC14_0092770</name>
</gene>
<evidence type="ECO:0008006" key="3">
    <source>
        <dbReference type="Google" id="ProtNLM"/>
    </source>
</evidence>
<keyword evidence="1" id="KW-0812">Transmembrane</keyword>
<protein>
    <recommendedName>
        <fullName evidence="3">DUF4175 domain-containing protein</fullName>
    </recommendedName>
</protein>
<keyword evidence="1" id="KW-0472">Membrane</keyword>
<proteinExistence type="predicted"/>
<feature type="transmembrane region" description="Helical" evidence="1">
    <location>
        <begin position="7"/>
        <end position="28"/>
    </location>
</feature>
<name>A0A0F9VII2_9ZZZZ</name>
<evidence type="ECO:0000256" key="1">
    <source>
        <dbReference type="SAM" id="Phobius"/>
    </source>
</evidence>
<accession>A0A0F9VII2</accession>
<feature type="transmembrane region" description="Helical" evidence="1">
    <location>
        <begin position="34"/>
        <end position="52"/>
    </location>
</feature>
<dbReference type="AlphaFoldDB" id="A0A0F9VII2"/>